<name>A0A091CV61_FUKDA</name>
<dbReference type="Proteomes" id="UP000028990">
    <property type="component" value="Unassembled WGS sequence"/>
</dbReference>
<gene>
    <name evidence="1" type="ORF">H920_15056</name>
</gene>
<protein>
    <submittedName>
        <fullName evidence="1">Uncharacterized protein</fullName>
    </submittedName>
</protein>
<sequence length="82" mass="9059">MELEGDAPPQSQERTMGLRVAVLLTITYTGKAAMPTGGFEHPVFRQHRGVPHRVPSAELLAWALTLSRAETASRTDLFGEWL</sequence>
<evidence type="ECO:0000313" key="1">
    <source>
        <dbReference type="EMBL" id="KFO23484.1"/>
    </source>
</evidence>
<proteinExistence type="predicted"/>
<keyword evidence="2" id="KW-1185">Reference proteome</keyword>
<dbReference type="EMBL" id="KN123762">
    <property type="protein sequence ID" value="KFO23484.1"/>
    <property type="molecule type" value="Genomic_DNA"/>
</dbReference>
<accession>A0A091CV61</accession>
<evidence type="ECO:0000313" key="2">
    <source>
        <dbReference type="Proteomes" id="UP000028990"/>
    </source>
</evidence>
<reference evidence="1 2" key="1">
    <citation type="submission" date="2013-11" db="EMBL/GenBank/DDBJ databases">
        <title>The Damaraland mole rat (Fukomys damarensis) genome and evolution of African mole rats.</title>
        <authorList>
            <person name="Gladyshev V.N."/>
            <person name="Fang X."/>
        </authorList>
    </citation>
    <scope>NUCLEOTIDE SEQUENCE [LARGE SCALE GENOMIC DNA]</scope>
    <source>
        <tissue evidence="1">Liver</tissue>
    </source>
</reference>
<organism evidence="1 2">
    <name type="scientific">Fukomys damarensis</name>
    <name type="common">Damaraland mole rat</name>
    <name type="synonym">Cryptomys damarensis</name>
    <dbReference type="NCBI Taxonomy" id="885580"/>
    <lineage>
        <taxon>Eukaryota</taxon>
        <taxon>Metazoa</taxon>
        <taxon>Chordata</taxon>
        <taxon>Craniata</taxon>
        <taxon>Vertebrata</taxon>
        <taxon>Euteleostomi</taxon>
        <taxon>Mammalia</taxon>
        <taxon>Eutheria</taxon>
        <taxon>Euarchontoglires</taxon>
        <taxon>Glires</taxon>
        <taxon>Rodentia</taxon>
        <taxon>Hystricomorpha</taxon>
        <taxon>Bathyergidae</taxon>
        <taxon>Fukomys</taxon>
    </lineage>
</organism>
<dbReference type="AlphaFoldDB" id="A0A091CV61"/>